<feature type="compositionally biased region" description="Basic and acidic residues" evidence="2">
    <location>
        <begin position="107"/>
        <end position="118"/>
    </location>
</feature>
<keyword evidence="4" id="KW-1185">Reference proteome</keyword>
<dbReference type="AlphaFoldDB" id="A0A8J2RDD3"/>
<accession>A0A8J2RDD3</accession>
<evidence type="ECO:0000313" key="4">
    <source>
        <dbReference type="Proteomes" id="UP000789390"/>
    </source>
</evidence>
<feature type="coiled-coil region" evidence="1">
    <location>
        <begin position="134"/>
        <end position="161"/>
    </location>
</feature>
<dbReference type="EMBL" id="CAKKLH010000010">
    <property type="protein sequence ID" value="CAH0098872.1"/>
    <property type="molecule type" value="Genomic_DNA"/>
</dbReference>
<feature type="compositionally biased region" description="Low complexity" evidence="2">
    <location>
        <begin position="66"/>
        <end position="75"/>
    </location>
</feature>
<sequence length="333" mass="37303">MKISQHQQEHSISKHQQEHSSENGSEPETSRVLKAAASKSVSKISKHQKEHSSENGSQPETSRVLKAAASKSVSKISQRQEHSSENGSDPETSRVLKAAASKSVSKRRSESKDKEFASPKKRSRISDEFSSQMAKIYLEEIELLKLRMRKMEEEKSEEKEKWAIERAYLIRRNLMLQDHLPSLLSGSPVRNSVSPRSVAINAIRKRAEEDSSSSASAASSSSIKSTILPLDVATEQLMPYIIDDELFQDAILEKEDFKKLTAGIMNSCVNRQEYLTCSLTGFNTSKPAILKAKKTAIVDYVRSVFPTVKLSNITLKMTSHMRDKRASYQAEAE</sequence>
<feature type="compositionally biased region" description="Basic and acidic residues" evidence="2">
    <location>
        <begin position="7"/>
        <end position="21"/>
    </location>
</feature>
<reference evidence="3" key="1">
    <citation type="submission" date="2021-11" db="EMBL/GenBank/DDBJ databases">
        <authorList>
            <person name="Schell T."/>
        </authorList>
    </citation>
    <scope>NUCLEOTIDE SEQUENCE</scope>
    <source>
        <strain evidence="3">M5</strain>
    </source>
</reference>
<protein>
    <recommendedName>
        <fullName evidence="5">BEN domain-containing protein</fullName>
    </recommendedName>
</protein>
<evidence type="ECO:0008006" key="5">
    <source>
        <dbReference type="Google" id="ProtNLM"/>
    </source>
</evidence>
<feature type="compositionally biased region" description="Low complexity" evidence="2">
    <location>
        <begin position="93"/>
        <end position="103"/>
    </location>
</feature>
<organism evidence="3 4">
    <name type="scientific">Daphnia galeata</name>
    <dbReference type="NCBI Taxonomy" id="27404"/>
    <lineage>
        <taxon>Eukaryota</taxon>
        <taxon>Metazoa</taxon>
        <taxon>Ecdysozoa</taxon>
        <taxon>Arthropoda</taxon>
        <taxon>Crustacea</taxon>
        <taxon>Branchiopoda</taxon>
        <taxon>Diplostraca</taxon>
        <taxon>Cladocera</taxon>
        <taxon>Anomopoda</taxon>
        <taxon>Daphniidae</taxon>
        <taxon>Daphnia</taxon>
    </lineage>
</organism>
<gene>
    <name evidence="3" type="ORF">DGAL_LOCUS978</name>
</gene>
<keyword evidence="1" id="KW-0175">Coiled coil</keyword>
<proteinExistence type="predicted"/>
<evidence type="ECO:0000313" key="3">
    <source>
        <dbReference type="EMBL" id="CAH0098872.1"/>
    </source>
</evidence>
<evidence type="ECO:0000256" key="1">
    <source>
        <dbReference type="SAM" id="Coils"/>
    </source>
</evidence>
<comment type="caution">
    <text evidence="3">The sequence shown here is derived from an EMBL/GenBank/DDBJ whole genome shotgun (WGS) entry which is preliminary data.</text>
</comment>
<evidence type="ECO:0000256" key="2">
    <source>
        <dbReference type="SAM" id="MobiDB-lite"/>
    </source>
</evidence>
<dbReference type="Proteomes" id="UP000789390">
    <property type="component" value="Unassembled WGS sequence"/>
</dbReference>
<feature type="region of interest" description="Disordered" evidence="2">
    <location>
        <begin position="1"/>
        <end position="125"/>
    </location>
</feature>
<name>A0A8J2RDD3_9CRUS</name>
<feature type="compositionally biased region" description="Low complexity" evidence="2">
    <location>
        <begin position="34"/>
        <end position="43"/>
    </location>
</feature>